<dbReference type="InterPro" id="IPR042087">
    <property type="entry name" value="DNA_pol_B_thumb"/>
</dbReference>
<dbReference type="GO" id="GO:0006287">
    <property type="term" value="P:base-excision repair, gap-filling"/>
    <property type="evidence" value="ECO:0007669"/>
    <property type="project" value="TreeGrafter"/>
</dbReference>
<comment type="caution">
    <text evidence="18">The sequence shown here is derived from an EMBL/GenBank/DDBJ whole genome shotgun (WGS) entry which is preliminary data.</text>
</comment>
<organism evidence="18 19">
    <name type="scientific">Cymbomonas tetramitiformis</name>
    <dbReference type="NCBI Taxonomy" id="36881"/>
    <lineage>
        <taxon>Eukaryota</taxon>
        <taxon>Viridiplantae</taxon>
        <taxon>Chlorophyta</taxon>
        <taxon>Pyramimonadophyceae</taxon>
        <taxon>Pyramimonadales</taxon>
        <taxon>Pyramimonadaceae</taxon>
        <taxon>Cymbomonas</taxon>
    </lineage>
</organism>
<name>A0AAE0BAT6_9CHLO</name>
<evidence type="ECO:0000313" key="18">
    <source>
        <dbReference type="EMBL" id="KAK3232982.1"/>
    </source>
</evidence>
<feature type="region of interest" description="Disordered" evidence="16">
    <location>
        <begin position="1208"/>
        <end position="1229"/>
    </location>
</feature>
<dbReference type="EMBL" id="LGRX02035828">
    <property type="protein sequence ID" value="KAK3232982.1"/>
    <property type="molecule type" value="Genomic_DNA"/>
</dbReference>
<dbReference type="InterPro" id="IPR054475">
    <property type="entry name" value="Znf-DPOE"/>
</dbReference>
<feature type="region of interest" description="Disordered" evidence="16">
    <location>
        <begin position="555"/>
        <end position="586"/>
    </location>
</feature>
<dbReference type="GO" id="GO:0003887">
    <property type="term" value="F:DNA-directed DNA polymerase activity"/>
    <property type="evidence" value="ECO:0007669"/>
    <property type="project" value="UniProtKB-KW"/>
</dbReference>
<keyword evidence="13 15" id="KW-0238">DNA-binding</keyword>
<evidence type="ECO:0000256" key="2">
    <source>
        <dbReference type="ARBA" id="ARBA00005755"/>
    </source>
</evidence>
<feature type="non-terminal residue" evidence="18">
    <location>
        <position position="1"/>
    </location>
</feature>
<protein>
    <recommendedName>
        <fullName evidence="15">DNA polymerase epsilon catalytic subunit</fullName>
        <ecNumber evidence="15">2.7.7.7</ecNumber>
    </recommendedName>
</protein>
<gene>
    <name evidence="18" type="ORF">CYMTET_56694</name>
</gene>
<evidence type="ECO:0000256" key="6">
    <source>
        <dbReference type="ARBA" id="ARBA00022705"/>
    </source>
</evidence>
<dbReference type="GO" id="GO:0006272">
    <property type="term" value="P:leading strand elongation"/>
    <property type="evidence" value="ECO:0007669"/>
    <property type="project" value="TreeGrafter"/>
</dbReference>
<evidence type="ECO:0000256" key="7">
    <source>
        <dbReference type="ARBA" id="ARBA00022723"/>
    </source>
</evidence>
<keyword evidence="7 15" id="KW-0479">Metal-binding</keyword>
<dbReference type="PANTHER" id="PTHR10670">
    <property type="entry name" value="DNA POLYMERASE EPSILON CATALYTIC SUBUNIT A"/>
    <property type="match status" value="1"/>
</dbReference>
<proteinExistence type="inferred from homology"/>
<dbReference type="EC" id="2.7.7.7" evidence="15"/>
<evidence type="ECO:0000256" key="11">
    <source>
        <dbReference type="ARBA" id="ARBA00023004"/>
    </source>
</evidence>
<comment type="similarity">
    <text evidence="2 15">Belongs to the DNA polymerase type-B family.</text>
</comment>
<evidence type="ECO:0000256" key="15">
    <source>
        <dbReference type="RuleBase" id="RU365029"/>
    </source>
</evidence>
<dbReference type="GO" id="GO:0008310">
    <property type="term" value="F:single-stranded DNA 3'-5' DNA exonuclease activity"/>
    <property type="evidence" value="ECO:0007669"/>
    <property type="project" value="TreeGrafter"/>
</dbReference>
<dbReference type="GO" id="GO:0045004">
    <property type="term" value="P:DNA replication proofreading"/>
    <property type="evidence" value="ECO:0007669"/>
    <property type="project" value="TreeGrafter"/>
</dbReference>
<dbReference type="SUPFAM" id="SSF56672">
    <property type="entry name" value="DNA/RNA polymerases"/>
    <property type="match status" value="1"/>
</dbReference>
<evidence type="ECO:0000256" key="13">
    <source>
        <dbReference type="ARBA" id="ARBA00023125"/>
    </source>
</evidence>
<dbReference type="FunFam" id="1.10.132.60:FF:000002">
    <property type="entry name" value="DNA polymerase epsilon catalytic subunit"/>
    <property type="match status" value="1"/>
</dbReference>
<evidence type="ECO:0000259" key="17">
    <source>
        <dbReference type="SMART" id="SM01159"/>
    </source>
</evidence>
<keyword evidence="10 15" id="KW-0239">DNA-directed DNA polymerase</keyword>
<feature type="region of interest" description="Disordered" evidence="16">
    <location>
        <begin position="473"/>
        <end position="534"/>
    </location>
</feature>
<dbReference type="GO" id="GO:0051539">
    <property type="term" value="F:4 iron, 4 sulfur cluster binding"/>
    <property type="evidence" value="ECO:0007669"/>
    <property type="project" value="UniProtKB-KW"/>
</dbReference>
<dbReference type="Gene3D" id="1.10.132.60">
    <property type="entry name" value="DNA polymerase family B, C-terminal domain"/>
    <property type="match status" value="1"/>
</dbReference>
<keyword evidence="9 15" id="KW-0862">Zinc</keyword>
<feature type="compositionally biased region" description="Low complexity" evidence="16">
    <location>
        <begin position="516"/>
        <end position="527"/>
    </location>
</feature>
<dbReference type="PANTHER" id="PTHR10670:SF0">
    <property type="entry name" value="DNA POLYMERASE EPSILON CATALYTIC SUBUNIT A"/>
    <property type="match status" value="1"/>
</dbReference>
<comment type="function">
    <text evidence="15">DNA polymerase II participates in chromosomal DNA replication.</text>
</comment>
<sequence length="1536" mass="171007">FRDRRYEYKGLNKKWKGKLGDAQKSGNPIHIQEAGDMCVLYDSLQLAHKCILNSFYGYVMRKGARWYSMEMAGAVTYTGAKIIQLATDLVMQIGKPLELDTDGIWCCLPATFPENFEIKTSEPGKKTYTINYPCVVLNMMVVDTNTNTQFQELVDPVNRTYKMSDECSIEFEVDGPYKAMILPASKDEGVLIKKRYAVFNFDGSLAELKGFEVKRRGELKLIKVFQSEVFGHFLDGSTLEDCYGAVAAIANRWLDMLDTEGVDLVDDELLEYISESNTMSKSLEDYGDRKSCATTCALRLSHFLGADSIKDKGLNCRYIVARKPEGAPTSQRAIPVAIFRTEPSVARHHLRQWTKESPPGDSSTPPDVRDLVDWEYYKTRLGSAIQKIISIPAAMQKVKNPVPRVVHPDWLWKKIRDRDDTRKQLDIGAMMRKATDRAAEASAMGDAMEVEAEAEAGPAAAPAGTPAVEMDMEDFGVSGRGSGPRQKAERIGRATRLVTETLQGAMPSGGEEGANSEEAAPSSTPDAAADEADAAMPDRAEDYKGWLEHMKQKWRADRQARKRQRAEEEGQELGGEGAERAAIGPAGGVGNAMRSGQSLGNFYRRQQAAVTEAYWQVVQFAETSTLGTFTAWILVEGRMYSVPIHVPRRFYINLRTPDLEADMGLGLRKRVHFQPPHSRPALNLYEVQLAEEDMVSGSQEMALQMASTDVEGVYESRCPLLLQLLVDVGCCLKVAKHAQKRPLSEGFSVAELEMKTTTECPYLEIHPQHNLRHIMLYYSEADTRGVYALLLLPLGQCLVLVVSPFASREVTPQSAQRVYRDAGGPAPEGDIELKFEVEYVASHRDAQKRVHRALELYRDQFRGATVAMTEGPISGVALGNLIPALQQMPCVAVPHNAYDSQYPTLGWQSVAARAGMQRCASSMSWLQQRLSLARYAHVPLGNFGTDWLLFTSDIFFARALRDSRQLLWATDLGEPDFGGASLGSENLAPMGQLEREAAAAIRGESNPGAYRRVCVEFKVHHLAVNSLYVATQLAELDGAMAVDIPGVQPEGPAAAMPAFKVLKSLVQSWLGDAMEHANIYADHILKQVYRWLSSPQSLLQDAMLRTLVSNCMSKLFKVLLAEMVKLGCTIVYADFSQITICTGKRSMPAALSYVECLLEALRGRELFPWIELEPCRHWHSLLFKDLYNMGGVVQPTAEDDLAQRELEGEAADEDQEQEQEQPPAGSPRILSNWNMADYLPPAIQDYFVLIVSEFIYLPWKQQQEQEEANATAAAVAAALNEEGMPSGTPSVTALKAAERDAAEANYLQDQISQHFTQKLLKVVRDMQRHLGGNADPNDTAHAFPSLAGSHLTAADLGSPATAFVRSVLAVMELDKHAEDGIVLLRRNLFRMLHVGEFSPGAQFRDPCLSFTLQDVICTYCNDCRDLDLCRDPDIQQKKWRCRVASCQHPYDLETIESRLMQIVRKRVHAYQLQDLKCAKCRQVKAGHVATQCVCGGSFKCTQTAEDLEQGLRVFQHVAQWHDFEWLGETMSWLLKS</sequence>
<keyword evidence="11 15" id="KW-0408">Iron</keyword>
<evidence type="ECO:0000256" key="10">
    <source>
        <dbReference type="ARBA" id="ARBA00022932"/>
    </source>
</evidence>
<feature type="compositionally biased region" description="Acidic residues" evidence="16">
    <location>
        <begin position="1208"/>
        <end position="1219"/>
    </location>
</feature>
<evidence type="ECO:0000256" key="9">
    <source>
        <dbReference type="ARBA" id="ARBA00022833"/>
    </source>
</evidence>
<keyword evidence="5 15" id="KW-0548">Nucleotidyltransferase</keyword>
<dbReference type="SMART" id="SM01159">
    <property type="entry name" value="DUF1744"/>
    <property type="match status" value="1"/>
</dbReference>
<dbReference type="InterPro" id="IPR023211">
    <property type="entry name" value="DNA_pol_palm_dom_sf"/>
</dbReference>
<dbReference type="Pfam" id="PF22634">
    <property type="entry name" value="POL2_thumb"/>
    <property type="match status" value="1"/>
</dbReference>
<feature type="domain" description="DNA polymerase epsilon catalytic subunit A C-terminal" evidence="17">
    <location>
        <begin position="814"/>
        <end position="1192"/>
    </location>
</feature>
<comment type="catalytic activity">
    <reaction evidence="15">
        <text>DNA(n) + a 2'-deoxyribonucleoside 5'-triphosphate = DNA(n+1) + diphosphate</text>
        <dbReference type="Rhea" id="RHEA:22508"/>
        <dbReference type="Rhea" id="RHEA-COMP:17339"/>
        <dbReference type="Rhea" id="RHEA-COMP:17340"/>
        <dbReference type="ChEBI" id="CHEBI:33019"/>
        <dbReference type="ChEBI" id="CHEBI:61560"/>
        <dbReference type="ChEBI" id="CHEBI:173112"/>
        <dbReference type="EC" id="2.7.7.7"/>
    </reaction>
</comment>
<keyword evidence="8 15" id="KW-0863">Zinc-finger</keyword>
<dbReference type="GO" id="GO:0008622">
    <property type="term" value="C:epsilon DNA polymerase complex"/>
    <property type="evidence" value="ECO:0007669"/>
    <property type="project" value="InterPro"/>
</dbReference>
<dbReference type="InterPro" id="IPR055191">
    <property type="entry name" value="POL2_thumb"/>
</dbReference>
<comment type="cofactor">
    <cofactor evidence="15">
        <name>[4Fe-4S] cluster</name>
        <dbReference type="ChEBI" id="CHEBI:49883"/>
    </cofactor>
</comment>
<dbReference type="GO" id="GO:0008270">
    <property type="term" value="F:zinc ion binding"/>
    <property type="evidence" value="ECO:0007669"/>
    <property type="project" value="UniProtKB-KW"/>
</dbReference>
<evidence type="ECO:0000256" key="16">
    <source>
        <dbReference type="SAM" id="MobiDB-lite"/>
    </source>
</evidence>
<dbReference type="InterPro" id="IPR029703">
    <property type="entry name" value="POL2"/>
</dbReference>
<evidence type="ECO:0000256" key="1">
    <source>
        <dbReference type="ARBA" id="ARBA00004123"/>
    </source>
</evidence>
<dbReference type="GO" id="GO:0006297">
    <property type="term" value="P:nucleotide-excision repair, DNA gap filling"/>
    <property type="evidence" value="ECO:0007669"/>
    <property type="project" value="TreeGrafter"/>
</dbReference>
<comment type="subcellular location">
    <subcellularLocation>
        <location evidence="1 15">Nucleus</location>
    </subcellularLocation>
</comment>
<keyword evidence="4 15" id="KW-0808">Transferase</keyword>
<keyword evidence="14 15" id="KW-0539">Nucleus</keyword>
<evidence type="ECO:0000256" key="14">
    <source>
        <dbReference type="ARBA" id="ARBA00023242"/>
    </source>
</evidence>
<keyword evidence="6 15" id="KW-0235">DNA replication</keyword>
<dbReference type="GO" id="GO:0000278">
    <property type="term" value="P:mitotic cell cycle"/>
    <property type="evidence" value="ECO:0007669"/>
    <property type="project" value="TreeGrafter"/>
</dbReference>
<dbReference type="Proteomes" id="UP001190700">
    <property type="component" value="Unassembled WGS sequence"/>
</dbReference>
<evidence type="ECO:0000256" key="12">
    <source>
        <dbReference type="ARBA" id="ARBA00023014"/>
    </source>
</evidence>
<reference evidence="18 19" key="1">
    <citation type="journal article" date="2015" name="Genome Biol. Evol.">
        <title>Comparative Genomics of a Bacterivorous Green Alga Reveals Evolutionary Causalities and Consequences of Phago-Mixotrophic Mode of Nutrition.</title>
        <authorList>
            <person name="Burns J.A."/>
            <person name="Paasch A."/>
            <person name="Narechania A."/>
            <person name="Kim E."/>
        </authorList>
    </citation>
    <scope>NUCLEOTIDE SEQUENCE [LARGE SCALE GENOMIC DNA]</scope>
    <source>
        <strain evidence="18 19">PLY_AMNH</strain>
    </source>
</reference>
<dbReference type="Gene3D" id="3.90.1600.10">
    <property type="entry name" value="Palm domain of DNA polymerase"/>
    <property type="match status" value="1"/>
</dbReference>
<dbReference type="GO" id="GO:0003677">
    <property type="term" value="F:DNA binding"/>
    <property type="evidence" value="ECO:0007669"/>
    <property type="project" value="UniProtKB-KW"/>
</dbReference>
<evidence type="ECO:0000256" key="5">
    <source>
        <dbReference type="ARBA" id="ARBA00022695"/>
    </source>
</evidence>
<keyword evidence="12 15" id="KW-0411">Iron-sulfur</keyword>
<keyword evidence="19" id="KW-1185">Reference proteome</keyword>
<dbReference type="Pfam" id="PF08490">
    <property type="entry name" value="DUF1744"/>
    <property type="match status" value="1"/>
</dbReference>
<dbReference type="Pfam" id="PF22912">
    <property type="entry name" value="zf-DPOE"/>
    <property type="match status" value="1"/>
</dbReference>
<evidence type="ECO:0000256" key="4">
    <source>
        <dbReference type="ARBA" id="ARBA00022679"/>
    </source>
</evidence>
<evidence type="ECO:0000256" key="8">
    <source>
        <dbReference type="ARBA" id="ARBA00022771"/>
    </source>
</evidence>
<dbReference type="InterPro" id="IPR043502">
    <property type="entry name" value="DNA/RNA_pol_sf"/>
</dbReference>
<evidence type="ECO:0000256" key="3">
    <source>
        <dbReference type="ARBA" id="ARBA00022485"/>
    </source>
</evidence>
<dbReference type="InterPro" id="IPR013697">
    <property type="entry name" value="DNA_pol_e_suA_C"/>
</dbReference>
<dbReference type="Pfam" id="PF23250">
    <property type="entry name" value="zf_DPOE_2"/>
    <property type="match status" value="1"/>
</dbReference>
<evidence type="ECO:0000313" key="19">
    <source>
        <dbReference type="Proteomes" id="UP001190700"/>
    </source>
</evidence>
<accession>A0AAE0BAT6</accession>
<keyword evidence="3 15" id="KW-0004">4Fe-4S</keyword>